<accession>A0A481Z5R4</accession>
<proteinExistence type="predicted"/>
<dbReference type="EMBL" id="MK500486">
    <property type="protein sequence ID" value="QBK90449.1"/>
    <property type="molecule type" value="Genomic_DNA"/>
</dbReference>
<keyword evidence="1" id="KW-0812">Transmembrane</keyword>
<protein>
    <recommendedName>
        <fullName evidence="3">Transmembrane protein</fullName>
    </recommendedName>
</protein>
<organism evidence="2">
    <name type="scientific">Pithovirus LCPAC103</name>
    <dbReference type="NCBI Taxonomy" id="2506588"/>
    <lineage>
        <taxon>Viruses</taxon>
        <taxon>Pithoviruses</taxon>
    </lineage>
</organism>
<evidence type="ECO:0000256" key="1">
    <source>
        <dbReference type="SAM" id="Phobius"/>
    </source>
</evidence>
<keyword evidence="1" id="KW-1133">Transmembrane helix</keyword>
<evidence type="ECO:0008006" key="3">
    <source>
        <dbReference type="Google" id="ProtNLM"/>
    </source>
</evidence>
<feature type="transmembrane region" description="Helical" evidence="1">
    <location>
        <begin position="37"/>
        <end position="60"/>
    </location>
</feature>
<gene>
    <name evidence="2" type="ORF">LCPAC103_01300</name>
</gene>
<keyword evidence="1" id="KW-0472">Membrane</keyword>
<reference evidence="2" key="1">
    <citation type="journal article" date="2019" name="MBio">
        <title>Virus Genomes from Deep Sea Sediments Expand the Ocean Megavirome and Support Independent Origins of Viral Gigantism.</title>
        <authorList>
            <person name="Backstrom D."/>
            <person name="Yutin N."/>
            <person name="Jorgensen S.L."/>
            <person name="Dharamshi J."/>
            <person name="Homa F."/>
            <person name="Zaremba-Niedwiedzka K."/>
            <person name="Spang A."/>
            <person name="Wolf Y.I."/>
            <person name="Koonin E.V."/>
            <person name="Ettema T.J."/>
        </authorList>
    </citation>
    <scope>NUCLEOTIDE SEQUENCE</scope>
</reference>
<feature type="transmembrane region" description="Helical" evidence="1">
    <location>
        <begin position="6"/>
        <end position="25"/>
    </location>
</feature>
<evidence type="ECO:0000313" key="2">
    <source>
        <dbReference type="EMBL" id="QBK90449.1"/>
    </source>
</evidence>
<sequence>MGVVLSDIISITVLLGIGVMAAIAATRVKDDPEQARILAGIAAAIAFATAILVVVISVVLL</sequence>
<name>A0A481Z5R4_9VIRU</name>